<dbReference type="AlphaFoldDB" id="A0A1M5GWZ1"/>
<evidence type="ECO:0000256" key="11">
    <source>
        <dbReference type="ARBA" id="ARBA00023098"/>
    </source>
</evidence>
<evidence type="ECO:0000256" key="10">
    <source>
        <dbReference type="ARBA" id="ARBA00023002"/>
    </source>
</evidence>
<evidence type="ECO:0000256" key="7">
    <source>
        <dbReference type="ARBA" id="ARBA00022832"/>
    </source>
</evidence>
<evidence type="ECO:0000313" key="16">
    <source>
        <dbReference type="EMBL" id="SHG08230.1"/>
    </source>
</evidence>
<evidence type="ECO:0000256" key="5">
    <source>
        <dbReference type="ARBA" id="ARBA00022723"/>
    </source>
</evidence>
<keyword evidence="13" id="KW-0275">Fatty acid biosynthesis</keyword>
<name>A0A1M5GWZ1_9BACT</name>
<organism evidence="16 17">
    <name type="scientific">Cnuella takakiae</name>
    <dbReference type="NCBI Taxonomy" id="1302690"/>
    <lineage>
        <taxon>Bacteria</taxon>
        <taxon>Pseudomonadati</taxon>
        <taxon>Bacteroidota</taxon>
        <taxon>Chitinophagia</taxon>
        <taxon>Chitinophagales</taxon>
        <taxon>Chitinophagaceae</taxon>
        <taxon>Cnuella</taxon>
    </lineage>
</organism>
<keyword evidence="9 14" id="KW-1133">Transmembrane helix</keyword>
<feature type="domain" description="Fatty acid hydroxylase" evidence="15">
    <location>
        <begin position="52"/>
        <end position="183"/>
    </location>
</feature>
<dbReference type="GO" id="GO:0016020">
    <property type="term" value="C:membrane"/>
    <property type="evidence" value="ECO:0007669"/>
    <property type="project" value="InterPro"/>
</dbReference>
<feature type="transmembrane region" description="Helical" evidence="14">
    <location>
        <begin position="98"/>
        <end position="118"/>
    </location>
</feature>
<keyword evidence="6" id="KW-0256">Endoplasmic reticulum</keyword>
<comment type="cofactor">
    <cofactor evidence="1">
        <name>Zn(2+)</name>
        <dbReference type="ChEBI" id="CHEBI:29105"/>
    </cofactor>
</comment>
<keyword evidence="3" id="KW-0444">Lipid biosynthesis</keyword>
<keyword evidence="12 14" id="KW-0472">Membrane</keyword>
<dbReference type="GO" id="GO:0005506">
    <property type="term" value="F:iron ion binding"/>
    <property type="evidence" value="ECO:0007669"/>
    <property type="project" value="InterPro"/>
</dbReference>
<feature type="transmembrane region" description="Helical" evidence="14">
    <location>
        <begin position="124"/>
        <end position="142"/>
    </location>
</feature>
<dbReference type="InterPro" id="IPR006694">
    <property type="entry name" value="Fatty_acid_hydroxylase"/>
</dbReference>
<evidence type="ECO:0000256" key="2">
    <source>
        <dbReference type="ARBA" id="ARBA00004477"/>
    </source>
</evidence>
<dbReference type="RefSeq" id="WP_083596656.1">
    <property type="nucleotide sequence ID" value="NZ_FQUO01000017.1"/>
</dbReference>
<evidence type="ECO:0000256" key="9">
    <source>
        <dbReference type="ARBA" id="ARBA00022989"/>
    </source>
</evidence>
<dbReference type="Proteomes" id="UP000184368">
    <property type="component" value="Unassembled WGS sequence"/>
</dbReference>
<evidence type="ECO:0000256" key="4">
    <source>
        <dbReference type="ARBA" id="ARBA00022692"/>
    </source>
</evidence>
<dbReference type="EMBL" id="FQUO01000017">
    <property type="protein sequence ID" value="SHG08230.1"/>
    <property type="molecule type" value="Genomic_DNA"/>
</dbReference>
<dbReference type="GO" id="GO:0006633">
    <property type="term" value="P:fatty acid biosynthetic process"/>
    <property type="evidence" value="ECO:0007669"/>
    <property type="project" value="UniProtKB-KW"/>
</dbReference>
<evidence type="ECO:0000256" key="14">
    <source>
        <dbReference type="SAM" id="Phobius"/>
    </source>
</evidence>
<dbReference type="PANTHER" id="PTHR12863:SF1">
    <property type="entry name" value="FATTY ACID 2-HYDROXYLASE"/>
    <property type="match status" value="1"/>
</dbReference>
<evidence type="ECO:0000256" key="13">
    <source>
        <dbReference type="ARBA" id="ARBA00023160"/>
    </source>
</evidence>
<dbReference type="GO" id="GO:0080132">
    <property type="term" value="F:fatty acid 2-hydroxylase activity"/>
    <property type="evidence" value="ECO:0007669"/>
    <property type="project" value="InterPro"/>
</dbReference>
<dbReference type="STRING" id="1302690.BUE76_02320"/>
<proteinExistence type="predicted"/>
<keyword evidence="7" id="KW-0276">Fatty acid metabolism</keyword>
<feature type="transmembrane region" description="Helical" evidence="14">
    <location>
        <begin position="44"/>
        <end position="65"/>
    </location>
</feature>
<keyword evidence="8" id="KW-0862">Zinc</keyword>
<keyword evidence="10" id="KW-0560">Oxidoreductase</keyword>
<keyword evidence="4 14" id="KW-0812">Transmembrane</keyword>
<keyword evidence="17" id="KW-1185">Reference proteome</keyword>
<sequence>MKPLSLLPSSLLHKPGQAGCWLVFALLFLPALILERWLARYTPLGAQLWLLLLGWCSWTFVEYLLHRFYLHRHRSSATQLSRQHLRHHQHPTEISVPLFARVAMLLLLAMIAAVAVWLHNYFTLLAGFAAGIYSYFSMHWVLHQPWSARLFRRLYRYHFFHHWKYPNTCYGICVPWWDDLFQTLPPQPAKIAPRILAYYTRNHLHEEPVTD</sequence>
<evidence type="ECO:0000256" key="6">
    <source>
        <dbReference type="ARBA" id="ARBA00022824"/>
    </source>
</evidence>
<accession>A0A1M5GWZ1</accession>
<protein>
    <submittedName>
        <fullName evidence="16">Fatty acid hydroxylase superfamily protein</fullName>
    </submittedName>
</protein>
<comment type="subcellular location">
    <subcellularLocation>
        <location evidence="2">Endoplasmic reticulum membrane</location>
        <topology evidence="2">Multi-pass membrane protein</topology>
    </subcellularLocation>
</comment>
<keyword evidence="5" id="KW-0479">Metal-binding</keyword>
<dbReference type="OrthoDB" id="9784228at2"/>
<evidence type="ECO:0000256" key="3">
    <source>
        <dbReference type="ARBA" id="ARBA00022516"/>
    </source>
</evidence>
<evidence type="ECO:0000313" key="17">
    <source>
        <dbReference type="Proteomes" id="UP000184368"/>
    </source>
</evidence>
<reference evidence="16 17" key="1">
    <citation type="submission" date="2016-11" db="EMBL/GenBank/DDBJ databases">
        <authorList>
            <person name="Jaros S."/>
            <person name="Januszkiewicz K."/>
            <person name="Wedrychowicz H."/>
        </authorList>
    </citation>
    <scope>NUCLEOTIDE SEQUENCE [LARGE SCALE GENOMIC DNA]</scope>
    <source>
        <strain evidence="16 17">DSM 26897</strain>
    </source>
</reference>
<dbReference type="PANTHER" id="PTHR12863">
    <property type="entry name" value="FATTY ACID HYDROXYLASE"/>
    <property type="match status" value="1"/>
</dbReference>
<dbReference type="Pfam" id="PF04116">
    <property type="entry name" value="FA_hydroxylase"/>
    <property type="match status" value="1"/>
</dbReference>
<gene>
    <name evidence="16" type="ORF">SAMN05444008_11793</name>
</gene>
<evidence type="ECO:0000256" key="12">
    <source>
        <dbReference type="ARBA" id="ARBA00023136"/>
    </source>
</evidence>
<evidence type="ECO:0000256" key="8">
    <source>
        <dbReference type="ARBA" id="ARBA00022833"/>
    </source>
</evidence>
<evidence type="ECO:0000256" key="1">
    <source>
        <dbReference type="ARBA" id="ARBA00001947"/>
    </source>
</evidence>
<keyword evidence="11" id="KW-0443">Lipid metabolism</keyword>
<dbReference type="InterPro" id="IPR014430">
    <property type="entry name" value="Scs7"/>
</dbReference>
<evidence type="ECO:0000259" key="15">
    <source>
        <dbReference type="Pfam" id="PF04116"/>
    </source>
</evidence>
<feature type="transmembrane region" description="Helical" evidence="14">
    <location>
        <begin position="20"/>
        <end position="38"/>
    </location>
</feature>